<dbReference type="InterPro" id="IPR001296">
    <property type="entry name" value="Glyco_trans_1"/>
</dbReference>
<dbReference type="GO" id="GO:0016757">
    <property type="term" value="F:glycosyltransferase activity"/>
    <property type="evidence" value="ECO:0007669"/>
    <property type="project" value="InterPro"/>
</dbReference>
<dbReference type="EMBL" id="VPFL01000002">
    <property type="protein sequence ID" value="TXF13339.1"/>
    <property type="molecule type" value="Genomic_DNA"/>
</dbReference>
<dbReference type="Proteomes" id="UP000321201">
    <property type="component" value="Unassembled WGS sequence"/>
</dbReference>
<evidence type="ECO:0000259" key="2">
    <source>
        <dbReference type="Pfam" id="PF13477"/>
    </source>
</evidence>
<dbReference type="InterPro" id="IPR028098">
    <property type="entry name" value="Glyco_trans_4-like_N"/>
</dbReference>
<dbReference type="OrthoDB" id="9775208at2"/>
<feature type="domain" description="Glycosyl transferase family 1" evidence="1">
    <location>
        <begin position="181"/>
        <end position="342"/>
    </location>
</feature>
<protein>
    <submittedName>
        <fullName evidence="3">Glycosyltransferase family 4 protein</fullName>
    </submittedName>
</protein>
<dbReference type="PANTHER" id="PTHR12526">
    <property type="entry name" value="GLYCOSYLTRANSFERASE"/>
    <property type="match status" value="1"/>
</dbReference>
<dbReference type="RefSeq" id="WP_147798513.1">
    <property type="nucleotide sequence ID" value="NZ_VPFL01000002.1"/>
</dbReference>
<dbReference type="Pfam" id="PF13477">
    <property type="entry name" value="Glyco_trans_4_2"/>
    <property type="match status" value="1"/>
</dbReference>
<evidence type="ECO:0000259" key="1">
    <source>
        <dbReference type="Pfam" id="PF00534"/>
    </source>
</evidence>
<gene>
    <name evidence="3" type="ORF">FR698_02045</name>
</gene>
<evidence type="ECO:0000313" key="3">
    <source>
        <dbReference type="EMBL" id="TXF13339.1"/>
    </source>
</evidence>
<dbReference type="AlphaFoldDB" id="A0A5C7ELS7"/>
<organism evidence="3 4">
    <name type="scientific">Pelomicrobium methylotrophicum</name>
    <dbReference type="NCBI Taxonomy" id="2602750"/>
    <lineage>
        <taxon>Bacteria</taxon>
        <taxon>Pseudomonadati</taxon>
        <taxon>Pseudomonadota</taxon>
        <taxon>Hydrogenophilia</taxon>
        <taxon>Hydrogenophilia incertae sedis</taxon>
        <taxon>Pelomicrobium</taxon>
    </lineage>
</organism>
<dbReference type="PANTHER" id="PTHR12526:SF638">
    <property type="entry name" value="SPORE COAT PROTEIN SA"/>
    <property type="match status" value="1"/>
</dbReference>
<dbReference type="CDD" id="cd03808">
    <property type="entry name" value="GT4_CapM-like"/>
    <property type="match status" value="1"/>
</dbReference>
<dbReference type="Pfam" id="PF00534">
    <property type="entry name" value="Glycos_transf_1"/>
    <property type="match status" value="1"/>
</dbReference>
<comment type="caution">
    <text evidence="3">The sequence shown here is derived from an EMBL/GenBank/DDBJ whole genome shotgun (WGS) entry which is preliminary data.</text>
</comment>
<accession>A0A5C7ELS7</accession>
<sequence>MPRLVFLVTEDWYFVSHRMALAVAAKDAGFDVTVITRCGAKCEAIRAAGIEVVPFSMERRGLNPLGLAREVIRLARLYRRLQPDIVHHVALRPVVVGGLAARLAGVTRVVSAIAGMGYAFTAGRGGWLAAVLRGLLRLALGRGAVIVQNPEDAAAVARLGMAPARIRLIPGAGVDVARFAPQPEPEGLPVVMLASRLLWDKGVGEFIEAARRLPGRACFVLVGAPDPGNPASVDESTLRAWTEEGVVEWWGPREDMPATLNAAHIVCLPSYREGLPKVLLEAMACGRAVVTTDAPGCRDCVRDGDNGLLVPVGDAGALAAAIRQLLDDPDLRRRMGARGRERAVNEFAQAIVIEATLALYRNAVAAPPRTTGFAAGTGGR</sequence>
<dbReference type="SUPFAM" id="SSF53756">
    <property type="entry name" value="UDP-Glycosyltransferase/glycogen phosphorylase"/>
    <property type="match status" value="1"/>
</dbReference>
<proteinExistence type="predicted"/>
<feature type="domain" description="Glycosyltransferase subfamily 4-like N-terminal" evidence="2">
    <location>
        <begin position="4"/>
        <end position="137"/>
    </location>
</feature>
<reference evidence="3 4" key="1">
    <citation type="submission" date="2019-08" db="EMBL/GenBank/DDBJ databases">
        <title>Pelomicrobium methylotrophicum gen. nov., sp. nov. a moderately thermophilic, facultatively anaerobic, lithoautotrophic and methylotrophic bacterium isolated from a terrestrial mud volcano.</title>
        <authorList>
            <person name="Slobodkina G.B."/>
            <person name="Merkel A.Y."/>
            <person name="Slobodkin A.I."/>
        </authorList>
    </citation>
    <scope>NUCLEOTIDE SEQUENCE [LARGE SCALE GENOMIC DNA]</scope>
    <source>
        <strain evidence="3 4">SM250</strain>
    </source>
</reference>
<keyword evidence="4" id="KW-1185">Reference proteome</keyword>
<name>A0A5C7ELS7_9PROT</name>
<evidence type="ECO:0000313" key="4">
    <source>
        <dbReference type="Proteomes" id="UP000321201"/>
    </source>
</evidence>
<dbReference type="InParanoid" id="A0A5C7ELS7"/>
<keyword evidence="3" id="KW-0808">Transferase</keyword>
<dbReference type="Gene3D" id="3.40.50.2000">
    <property type="entry name" value="Glycogen Phosphorylase B"/>
    <property type="match status" value="2"/>
</dbReference>